<dbReference type="STRING" id="3476.A0A2P5DUX6"/>
<name>A0A2P5DUX6_PARAD</name>
<keyword evidence="3" id="KW-1185">Reference proteome</keyword>
<dbReference type="Proteomes" id="UP000237105">
    <property type="component" value="Unassembled WGS sequence"/>
</dbReference>
<dbReference type="OrthoDB" id="10250354at2759"/>
<protein>
    <submittedName>
        <fullName evidence="2">DNAJ-containing protein, X-domain containing protein</fullName>
    </submittedName>
</protein>
<gene>
    <name evidence="2" type="ORF">PanWU01x14_030990</name>
</gene>
<dbReference type="PANTHER" id="PTHR44094">
    <property type="entry name" value="DNAJ HEAT SHOCK N-TERMINAL DOMAIN-CONTAINING PROTEIN"/>
    <property type="match status" value="1"/>
</dbReference>
<proteinExistence type="predicted"/>
<evidence type="ECO:0000259" key="1">
    <source>
        <dbReference type="Pfam" id="PF14308"/>
    </source>
</evidence>
<evidence type="ECO:0000313" key="2">
    <source>
        <dbReference type="EMBL" id="PON77090.1"/>
    </source>
</evidence>
<dbReference type="InterPro" id="IPR052423">
    <property type="entry name" value="EMIR"/>
</dbReference>
<comment type="caution">
    <text evidence="2">The sequence shown here is derived from an EMBL/GenBank/DDBJ whole genome shotgun (WGS) entry which is preliminary data.</text>
</comment>
<dbReference type="InterPro" id="IPR026894">
    <property type="entry name" value="DnaJ_X"/>
</dbReference>
<accession>A0A2P5DUX6</accession>
<organism evidence="2 3">
    <name type="scientific">Parasponia andersonii</name>
    <name type="common">Sponia andersonii</name>
    <dbReference type="NCBI Taxonomy" id="3476"/>
    <lineage>
        <taxon>Eukaryota</taxon>
        <taxon>Viridiplantae</taxon>
        <taxon>Streptophyta</taxon>
        <taxon>Embryophyta</taxon>
        <taxon>Tracheophyta</taxon>
        <taxon>Spermatophyta</taxon>
        <taxon>Magnoliopsida</taxon>
        <taxon>eudicotyledons</taxon>
        <taxon>Gunneridae</taxon>
        <taxon>Pentapetalae</taxon>
        <taxon>rosids</taxon>
        <taxon>fabids</taxon>
        <taxon>Rosales</taxon>
        <taxon>Cannabaceae</taxon>
        <taxon>Parasponia</taxon>
    </lineage>
</organism>
<dbReference type="PANTHER" id="PTHR44094:SF17">
    <property type="entry name" value="CHAPERONE PROTEIN DNAJ 10"/>
    <property type="match status" value="1"/>
</dbReference>
<reference evidence="3" key="1">
    <citation type="submission" date="2016-06" db="EMBL/GenBank/DDBJ databases">
        <title>Parallel loss of symbiosis genes in relatives of nitrogen-fixing non-legume Parasponia.</title>
        <authorList>
            <person name="Van Velzen R."/>
            <person name="Holmer R."/>
            <person name="Bu F."/>
            <person name="Rutten L."/>
            <person name="Van Zeijl A."/>
            <person name="Liu W."/>
            <person name="Santuari L."/>
            <person name="Cao Q."/>
            <person name="Sharma T."/>
            <person name="Shen D."/>
            <person name="Roswanjaya Y."/>
            <person name="Wardhani T."/>
            <person name="Kalhor M.S."/>
            <person name="Jansen J."/>
            <person name="Van den Hoogen J."/>
            <person name="Gungor B."/>
            <person name="Hartog M."/>
            <person name="Hontelez J."/>
            <person name="Verver J."/>
            <person name="Yang W.-C."/>
            <person name="Schijlen E."/>
            <person name="Repin R."/>
            <person name="Schilthuizen M."/>
            <person name="Schranz E."/>
            <person name="Heidstra R."/>
            <person name="Miyata K."/>
            <person name="Fedorova E."/>
            <person name="Kohlen W."/>
            <person name="Bisseling T."/>
            <person name="Smit S."/>
            <person name="Geurts R."/>
        </authorList>
    </citation>
    <scope>NUCLEOTIDE SEQUENCE [LARGE SCALE GENOMIC DNA]</scope>
    <source>
        <strain evidence="3">cv. WU1-14</strain>
    </source>
</reference>
<dbReference type="AlphaFoldDB" id="A0A2P5DUX6"/>
<dbReference type="EMBL" id="JXTB01000015">
    <property type="protein sequence ID" value="PON77090.1"/>
    <property type="molecule type" value="Genomic_DNA"/>
</dbReference>
<evidence type="ECO:0000313" key="3">
    <source>
        <dbReference type="Proteomes" id="UP000237105"/>
    </source>
</evidence>
<sequence length="213" mass="24185">MHGRRLNTRVDLCCLESQRRSGPSVKVFKRKKKKKGDLSGRARRVHTQVHFRVLVRIRLHFSQRLRLLKGLVVSVLQDRTEKLAEILKDRLNHYVQGNNEELVSHAEDEVARLSGAANGVKILNTIGYTHARQAAKELGKKAKYLGVPFIAEWFRSKGHFIKSQVTAATESLWKLIVSDVEAILSCVCRMALQDNNAKERGAPCTSKGVEDYW</sequence>
<dbReference type="Pfam" id="PF14308">
    <property type="entry name" value="DnaJ-X"/>
    <property type="match status" value="1"/>
</dbReference>
<feature type="domain" description="DNAJ-containing protein X-domain" evidence="1">
    <location>
        <begin position="77"/>
        <end position="169"/>
    </location>
</feature>